<dbReference type="Pfam" id="PF22099">
    <property type="entry name" value="MRS2-like"/>
    <property type="match status" value="1"/>
</dbReference>
<dbReference type="FunFam" id="2.40.128.330:FF:000010">
    <property type="entry name" value="Magnesium transporter MRS2-6, mitochondrial"/>
    <property type="match status" value="1"/>
</dbReference>
<evidence type="ECO:0008006" key="6">
    <source>
        <dbReference type="Google" id="ProtNLM"/>
    </source>
</evidence>
<feature type="compositionally biased region" description="Polar residues" evidence="2">
    <location>
        <begin position="1"/>
        <end position="13"/>
    </location>
</feature>
<feature type="transmembrane region" description="Helical" evidence="3">
    <location>
        <begin position="639"/>
        <end position="662"/>
    </location>
</feature>
<evidence type="ECO:0000256" key="2">
    <source>
        <dbReference type="SAM" id="MobiDB-lite"/>
    </source>
</evidence>
<feature type="region of interest" description="Disordered" evidence="2">
    <location>
        <begin position="424"/>
        <end position="474"/>
    </location>
</feature>
<organism evidence="4 5">
    <name type="scientific">Volvox reticuliferus</name>
    <dbReference type="NCBI Taxonomy" id="1737510"/>
    <lineage>
        <taxon>Eukaryota</taxon>
        <taxon>Viridiplantae</taxon>
        <taxon>Chlorophyta</taxon>
        <taxon>core chlorophytes</taxon>
        <taxon>Chlorophyceae</taxon>
        <taxon>CS clade</taxon>
        <taxon>Chlamydomonadales</taxon>
        <taxon>Volvocaceae</taxon>
        <taxon>Volvox</taxon>
    </lineage>
</organism>
<dbReference type="Gene3D" id="1.20.58.340">
    <property type="entry name" value="Magnesium transport protein CorA, transmembrane region"/>
    <property type="match status" value="1"/>
</dbReference>
<protein>
    <recommendedName>
        <fullName evidence="6">Magnesium transporter</fullName>
    </recommendedName>
</protein>
<comment type="similarity">
    <text evidence="1">Belongs to the CorA metal ion transporter (MIT) (TC 1.A.35.5) family.</text>
</comment>
<dbReference type="GO" id="GO:0015095">
    <property type="term" value="F:magnesium ion transmembrane transporter activity"/>
    <property type="evidence" value="ECO:0007669"/>
    <property type="project" value="TreeGrafter"/>
</dbReference>
<keyword evidence="3" id="KW-0812">Transmembrane</keyword>
<dbReference type="InterPro" id="IPR039204">
    <property type="entry name" value="MRS2-like"/>
</dbReference>
<sequence length="718" mass="76166">MFNRLYSSPSSQGYKPLGNDTLSNSALSPELSGHGSHHDGVQPSSRSTTMVATKSFGDLKSMHGRARGKKTRAMRWLVLRASGERQVFTLDKRQLIQTCRLEIPIRDMRLMDSALGNETLAQLLVRDNALVFSMEHVRLIIMHDKVVVPLDDGGLQPPGPPAPTSTCAAMSEMKDRFLAHLEGVVMDWALLNGSSIPATNPPLPPQPLPPAVSNDHLAPPAPALVSFVNHHAMPPQAPQPAPQPAMVAHSGGGAAAGQPPLDLLNGTKSQHRTGSGVAVPTAGVGLASVGGMVGAGMPPSMSGNGSETASTNAFDPEYQPFEMLVLETALSEICTHLSREVDTLQMNSQPALEALMKIADTANLEAVRRVKTHHARLVTRVTATREALERLMEDDDDMVRMCLTQQAHMRLAAVAAAAAAAQQQHSHNHSLTHSNQQSCATLAGSNTPGPASAAAAAAFTGDKSGESPPSPSRADAHQLAMLMGSSLSASYIRPASLAARAVRHQVGKKSSCLGEALAEAAAVAAAAAAVAAPGTGGVASGGAGSADVGEHDFLDVENLLESYAIIVDTTYQTLMSIGEYIDDTEDLINIQLDYSRNKLIRFDILLTSGTFALAFFNIITGMLGENLVLPDAITQDLSAFILINASTLLFCVTTFLSLVMVFKWQKRANVKGCRGQAARDKYMAAPEHLFPFLSCVAFAWRGRRVIRIMVGFPVGLEL</sequence>
<evidence type="ECO:0000256" key="3">
    <source>
        <dbReference type="SAM" id="Phobius"/>
    </source>
</evidence>
<dbReference type="PANTHER" id="PTHR13890:SF31">
    <property type="entry name" value="MAGNESIUM TRANSPORTER MRS2-2-RELATED"/>
    <property type="match status" value="1"/>
</dbReference>
<dbReference type="AlphaFoldDB" id="A0A8J4FXY3"/>
<keyword evidence="3" id="KW-1133">Transmembrane helix</keyword>
<evidence type="ECO:0000256" key="1">
    <source>
        <dbReference type="ARBA" id="ARBA00007535"/>
    </source>
</evidence>
<keyword evidence="3" id="KW-0472">Membrane</keyword>
<feature type="region of interest" description="Disordered" evidence="2">
    <location>
        <begin position="233"/>
        <end position="255"/>
    </location>
</feature>
<name>A0A8J4FXY3_9CHLO</name>
<dbReference type="Gene3D" id="2.40.128.330">
    <property type="match status" value="1"/>
</dbReference>
<dbReference type="PANTHER" id="PTHR13890">
    <property type="entry name" value="RNA SPLICING PROTEIN MRS2, MITOCHONDRIAL"/>
    <property type="match status" value="1"/>
</dbReference>
<proteinExistence type="inferred from homology"/>
<feature type="transmembrane region" description="Helical" evidence="3">
    <location>
        <begin position="599"/>
        <end position="619"/>
    </location>
</feature>
<evidence type="ECO:0000313" key="4">
    <source>
        <dbReference type="EMBL" id="GIL95013.1"/>
    </source>
</evidence>
<dbReference type="Proteomes" id="UP000722791">
    <property type="component" value="Unassembled WGS sequence"/>
</dbReference>
<dbReference type="CDD" id="cd12823">
    <property type="entry name" value="Mrs2_Mfm1p-like"/>
    <property type="match status" value="1"/>
</dbReference>
<accession>A0A8J4FXY3</accession>
<gene>
    <name evidence="4" type="ORF">Vretimale_1129</name>
</gene>
<reference evidence="4" key="1">
    <citation type="journal article" date="2021" name="Proc. Natl. Acad. Sci. U.S.A.">
        <title>Three genomes in the algal genus Volvox reveal the fate of a haploid sex-determining region after a transition to homothallism.</title>
        <authorList>
            <person name="Yamamoto K."/>
            <person name="Hamaji T."/>
            <person name="Kawai-Toyooka H."/>
            <person name="Matsuzaki R."/>
            <person name="Takahashi F."/>
            <person name="Nishimura Y."/>
            <person name="Kawachi M."/>
            <person name="Noguchi H."/>
            <person name="Minakuchi Y."/>
            <person name="Umen J.G."/>
            <person name="Toyoda A."/>
            <person name="Nozaki H."/>
        </authorList>
    </citation>
    <scope>NUCLEOTIDE SEQUENCE</scope>
    <source>
        <strain evidence="4">NIES-3785</strain>
    </source>
</reference>
<feature type="region of interest" description="Disordered" evidence="2">
    <location>
        <begin position="1"/>
        <end position="49"/>
    </location>
</feature>
<dbReference type="EMBL" id="BNCQ01000002">
    <property type="protein sequence ID" value="GIL95013.1"/>
    <property type="molecule type" value="Genomic_DNA"/>
</dbReference>
<feature type="compositionally biased region" description="Polar residues" evidence="2">
    <location>
        <begin position="429"/>
        <end position="449"/>
    </location>
</feature>
<comment type="caution">
    <text evidence="4">The sequence shown here is derived from an EMBL/GenBank/DDBJ whole genome shotgun (WGS) entry which is preliminary data.</text>
</comment>
<evidence type="ECO:0000313" key="5">
    <source>
        <dbReference type="Proteomes" id="UP000722791"/>
    </source>
</evidence>